<organism evidence="1 2">
    <name type="scientific">Penicillium desertorum</name>
    <dbReference type="NCBI Taxonomy" id="1303715"/>
    <lineage>
        <taxon>Eukaryota</taxon>
        <taxon>Fungi</taxon>
        <taxon>Dikarya</taxon>
        <taxon>Ascomycota</taxon>
        <taxon>Pezizomycotina</taxon>
        <taxon>Eurotiomycetes</taxon>
        <taxon>Eurotiomycetidae</taxon>
        <taxon>Eurotiales</taxon>
        <taxon>Aspergillaceae</taxon>
        <taxon>Penicillium</taxon>
    </lineage>
</organism>
<sequence length="235" mass="27708">MDLFPMLTRRWLDRHPDECKETIDEMFALTLDFIHTFKPAVILSCQSLDPQRYDRWASFNHSEARKLRSSRQGAEGQKVSEFSHEGHITHIVHGFHPALIFRGTQTRMPGQRQRSYQAQRKYQTHKLMLEDSLRRIIYGNKYMPRKRQSIKERAIKNLIEHLRQKKIEIDQIHEEGLALGMFQEQDDFPTLDEWNDFNNALDAMLNKLSLTKPHVRLPTFEGSQGLRAPLSNRPC</sequence>
<dbReference type="OrthoDB" id="4276527at2759"/>
<proteinExistence type="predicted"/>
<name>A0A9X0BMH5_9EURO</name>
<protein>
    <submittedName>
        <fullName evidence="1">Uncharacterized protein</fullName>
    </submittedName>
</protein>
<reference evidence="1" key="1">
    <citation type="submission" date="2022-12" db="EMBL/GenBank/DDBJ databases">
        <authorList>
            <person name="Petersen C."/>
        </authorList>
    </citation>
    <scope>NUCLEOTIDE SEQUENCE</scope>
    <source>
        <strain evidence="1">IBT 17660</strain>
    </source>
</reference>
<reference evidence="1" key="2">
    <citation type="journal article" date="2023" name="IMA Fungus">
        <title>Comparative genomic study of the Penicillium genus elucidates a diverse pangenome and 15 lateral gene transfer events.</title>
        <authorList>
            <person name="Petersen C."/>
            <person name="Sorensen T."/>
            <person name="Nielsen M.R."/>
            <person name="Sondergaard T.E."/>
            <person name="Sorensen J.L."/>
            <person name="Fitzpatrick D.A."/>
            <person name="Frisvad J.C."/>
            <person name="Nielsen K.L."/>
        </authorList>
    </citation>
    <scope>NUCLEOTIDE SEQUENCE</scope>
    <source>
        <strain evidence="1">IBT 17660</strain>
    </source>
</reference>
<gene>
    <name evidence="1" type="ORF">N7530_006822</name>
</gene>
<dbReference type="Proteomes" id="UP001147760">
    <property type="component" value="Unassembled WGS sequence"/>
</dbReference>
<keyword evidence="2" id="KW-1185">Reference proteome</keyword>
<dbReference type="AlphaFoldDB" id="A0A9X0BMH5"/>
<accession>A0A9X0BMH5</accession>
<evidence type="ECO:0000313" key="2">
    <source>
        <dbReference type="Proteomes" id="UP001147760"/>
    </source>
</evidence>
<dbReference type="EMBL" id="JAPWDO010000004">
    <property type="protein sequence ID" value="KAJ5472821.1"/>
    <property type="molecule type" value="Genomic_DNA"/>
</dbReference>
<evidence type="ECO:0000313" key="1">
    <source>
        <dbReference type="EMBL" id="KAJ5472821.1"/>
    </source>
</evidence>
<comment type="caution">
    <text evidence="1">The sequence shown here is derived from an EMBL/GenBank/DDBJ whole genome shotgun (WGS) entry which is preliminary data.</text>
</comment>